<dbReference type="InterPro" id="IPR001173">
    <property type="entry name" value="Glyco_trans_2-like"/>
</dbReference>
<evidence type="ECO:0000313" key="2">
    <source>
        <dbReference type="EMBL" id="MUO43227.1"/>
    </source>
</evidence>
<proteinExistence type="predicted"/>
<sequence>MGPAFFRSVSMAELTICMPSHRPLDGSRAAIDSALAFCEARDALLVVSDNSGDAAKKAYLQDLSPRLTYVASEAQTAFANMFNAVEAASTPFIMPMGDDDEILAEADQAPFDLDDLPFDYVGVLPVTESFLQRSETGSVQAFALEEYDPGERMLAYLQKSPTNNGGFYSILRREVWLATMDLFLRSHPTKAATCDWAVALSLFSTGKMAHDPSIRYRYNAAKWAEKAQIDAERKVMLLEAGLPESAVHYEMLLLFLDVFVLINRVGSPLSIDERQRLGKFTVNRFLGSFIKEVADSPELYAEGVTGLAEMALEETDSFTQFQIAMLMAERLQAGLKDKYVAFIQASIAGA</sequence>
<dbReference type="Pfam" id="PF00535">
    <property type="entry name" value="Glycos_transf_2"/>
    <property type="match status" value="1"/>
</dbReference>
<dbReference type="SUPFAM" id="SSF53448">
    <property type="entry name" value="Nucleotide-diphospho-sugar transferases"/>
    <property type="match status" value="1"/>
</dbReference>
<name>A0ABD6H5W5_AGRVI</name>
<reference evidence="4 5" key="1">
    <citation type="submission" date="2019-11" db="EMBL/GenBank/DDBJ databases">
        <title>Whole-genome sequencing of Allorhizobium vitis.</title>
        <authorList>
            <person name="Gan H.M."/>
            <person name="Savka M.A."/>
        </authorList>
    </citation>
    <scope>NUCLEOTIDE SEQUENCE [LARGE SCALE GENOMIC DNA]</scope>
    <source>
        <strain evidence="3 5">RF2/1</strain>
        <strain evidence="2 4">T1/7</strain>
    </source>
</reference>
<accession>A0ABD6H5W5</accession>
<dbReference type="AlphaFoldDB" id="A0ABD6H5W5"/>
<evidence type="ECO:0000313" key="4">
    <source>
        <dbReference type="Proteomes" id="UP000179454"/>
    </source>
</evidence>
<organism evidence="3 5">
    <name type="scientific">Agrobacterium vitis</name>
    <name type="common">Rhizobium vitis</name>
    <dbReference type="NCBI Taxonomy" id="373"/>
    <lineage>
        <taxon>Bacteria</taxon>
        <taxon>Pseudomonadati</taxon>
        <taxon>Pseudomonadota</taxon>
        <taxon>Alphaproteobacteria</taxon>
        <taxon>Hyphomicrobiales</taxon>
        <taxon>Rhizobiaceae</taxon>
        <taxon>Rhizobium/Agrobacterium group</taxon>
        <taxon>Agrobacterium</taxon>
    </lineage>
</organism>
<comment type="caution">
    <text evidence="3">The sequence shown here is derived from an EMBL/GenBank/DDBJ whole genome shotgun (WGS) entry which is preliminary data.</text>
</comment>
<dbReference type="Proteomes" id="UP000179536">
    <property type="component" value="Unassembled WGS sequence"/>
</dbReference>
<dbReference type="InterPro" id="IPR029044">
    <property type="entry name" value="Nucleotide-diphossugar_trans"/>
</dbReference>
<dbReference type="EMBL" id="MBFA02000003">
    <property type="protein sequence ID" value="MUP09626.1"/>
    <property type="molecule type" value="Genomic_DNA"/>
</dbReference>
<gene>
    <name evidence="3" type="ORF">BBK91_007100</name>
    <name evidence="2" type="ORF">BBL17_015715</name>
</gene>
<evidence type="ECO:0000313" key="5">
    <source>
        <dbReference type="Proteomes" id="UP000179536"/>
    </source>
</evidence>
<feature type="domain" description="Glycosyltransferase 2-like" evidence="1">
    <location>
        <begin position="15"/>
        <end position="111"/>
    </location>
</feature>
<protein>
    <submittedName>
        <fullName evidence="3">Glycosyltransferase</fullName>
    </submittedName>
</protein>
<evidence type="ECO:0000259" key="1">
    <source>
        <dbReference type="Pfam" id="PF00535"/>
    </source>
</evidence>
<dbReference type="EMBL" id="MBFE02000010">
    <property type="protein sequence ID" value="MUO43227.1"/>
    <property type="molecule type" value="Genomic_DNA"/>
</dbReference>
<evidence type="ECO:0000313" key="3">
    <source>
        <dbReference type="EMBL" id="MUP09626.1"/>
    </source>
</evidence>
<keyword evidence="4" id="KW-1185">Reference proteome</keyword>
<dbReference type="Proteomes" id="UP000179454">
    <property type="component" value="Unassembled WGS sequence"/>
</dbReference>